<proteinExistence type="predicted"/>
<dbReference type="Proteomes" id="UP000192356">
    <property type="component" value="Unassembled WGS sequence"/>
</dbReference>
<keyword evidence="2" id="KW-1185">Reference proteome</keyword>
<dbReference type="VEuPathDB" id="MicrosporidiaDB:HERIO_2215"/>
<evidence type="ECO:0000313" key="2">
    <source>
        <dbReference type="Proteomes" id="UP000192356"/>
    </source>
</evidence>
<dbReference type="Gene3D" id="2.40.70.10">
    <property type="entry name" value="Acid Proteases"/>
    <property type="match status" value="1"/>
</dbReference>
<accession>A0A1X0Q7R6</accession>
<organism evidence="1 2">
    <name type="scientific">Hepatospora eriocheir</name>
    <dbReference type="NCBI Taxonomy" id="1081669"/>
    <lineage>
        <taxon>Eukaryota</taxon>
        <taxon>Fungi</taxon>
        <taxon>Fungi incertae sedis</taxon>
        <taxon>Microsporidia</taxon>
        <taxon>Hepatosporidae</taxon>
        <taxon>Hepatospora</taxon>
    </lineage>
</organism>
<dbReference type="EMBL" id="LVKB01000183">
    <property type="protein sequence ID" value="ORD95785.1"/>
    <property type="molecule type" value="Genomic_DNA"/>
</dbReference>
<dbReference type="VEuPathDB" id="MicrosporidiaDB:A0H76_2277"/>
<gene>
    <name evidence="1" type="ORF">HERIO_2215</name>
</gene>
<dbReference type="AlphaFoldDB" id="A0A1X0Q7R6"/>
<evidence type="ECO:0000313" key="1">
    <source>
        <dbReference type="EMBL" id="ORD95785.1"/>
    </source>
</evidence>
<reference evidence="1 2" key="1">
    <citation type="journal article" date="2017" name="Environ. Microbiol.">
        <title>Decay of the glycolytic pathway and adaptation to intranuclear parasitism within Enterocytozoonidae microsporidia.</title>
        <authorList>
            <person name="Wiredu Boakye D."/>
            <person name="Jaroenlak P."/>
            <person name="Prachumwat A."/>
            <person name="Williams T.A."/>
            <person name="Bateman K.S."/>
            <person name="Itsathitphaisarn O."/>
            <person name="Sritunyalucksana K."/>
            <person name="Paszkiewicz K.H."/>
            <person name="Moore K.A."/>
            <person name="Stentiford G.D."/>
            <person name="Williams B.A."/>
        </authorList>
    </citation>
    <scope>NUCLEOTIDE SEQUENCE [LARGE SCALE GENOMIC DNA]</scope>
    <source>
        <strain evidence="1 2">GB1</strain>
    </source>
</reference>
<name>A0A1X0Q7R6_9MICR</name>
<protein>
    <submittedName>
        <fullName evidence="1">Uncharacterized protein</fullName>
    </submittedName>
</protein>
<dbReference type="OrthoDB" id="1934862at2759"/>
<dbReference type="InterPro" id="IPR021109">
    <property type="entry name" value="Peptidase_aspartic_dom_sf"/>
</dbReference>
<comment type="caution">
    <text evidence="1">The sequence shown here is derived from an EMBL/GenBank/DDBJ whole genome shotgun (WGS) entry which is preliminary data.</text>
</comment>
<sequence>MAIERVKSCQMQLNTACGDQIINEWVNVKIKIHNIITEKSFFIVKGLSHKLILGNDFMIKHKVSINITKKIASIDGKKCELAYPDECLRSNGNYKFESNSENFCLMKSKIEGRVKKVFVKNVELMDQLISIGENNLFIKNCSNVDLELRNSEVFAVIQPLKLHIEVNLDQENSIYGNEDKQSDLKFQNIMKEYNIILKKNLSHKYKLAHRRIVLKDPNIVINKRKYTH</sequence>